<evidence type="ECO:0000313" key="2">
    <source>
        <dbReference type="EMBL" id="MBC5729508.1"/>
    </source>
</evidence>
<reference evidence="2 3" key="1">
    <citation type="submission" date="2020-08" db="EMBL/GenBank/DDBJ databases">
        <title>Genome public.</title>
        <authorList>
            <person name="Liu C."/>
            <person name="Sun Q."/>
        </authorList>
    </citation>
    <scope>NUCLEOTIDE SEQUENCE [LARGE SCALE GENOMIC DNA]</scope>
    <source>
        <strain evidence="2 3">New-38</strain>
    </source>
</reference>
<gene>
    <name evidence="2" type="ORF">H8S34_01485</name>
</gene>
<name>A0ABR7HPQ2_9FIRM</name>
<keyword evidence="1" id="KW-1133">Transmembrane helix</keyword>
<keyword evidence="3" id="KW-1185">Reference proteome</keyword>
<feature type="transmembrane region" description="Helical" evidence="1">
    <location>
        <begin position="6"/>
        <end position="26"/>
    </location>
</feature>
<comment type="caution">
    <text evidence="2">The sequence shown here is derived from an EMBL/GenBank/DDBJ whole genome shotgun (WGS) entry which is preliminary data.</text>
</comment>
<keyword evidence="1" id="KW-0472">Membrane</keyword>
<proteinExistence type="predicted"/>
<evidence type="ECO:0000313" key="3">
    <source>
        <dbReference type="Proteomes" id="UP000660021"/>
    </source>
</evidence>
<dbReference type="RefSeq" id="WP_180956924.1">
    <property type="nucleotide sequence ID" value="NZ_JACOPR010000001.1"/>
</dbReference>
<evidence type="ECO:0008006" key="4">
    <source>
        <dbReference type="Google" id="ProtNLM"/>
    </source>
</evidence>
<evidence type="ECO:0000256" key="1">
    <source>
        <dbReference type="SAM" id="Phobius"/>
    </source>
</evidence>
<sequence>MNHHPVLGGMGLMGLGMVAGAALSMAMAPKKKDLKRTARKAMRNMGNLADDLSSNMGF</sequence>
<organism evidence="2 3">
    <name type="scientific">Pseudoflavonifractor hominis</name>
    <dbReference type="NCBI Taxonomy" id="2763059"/>
    <lineage>
        <taxon>Bacteria</taxon>
        <taxon>Bacillati</taxon>
        <taxon>Bacillota</taxon>
        <taxon>Clostridia</taxon>
        <taxon>Eubacteriales</taxon>
        <taxon>Oscillospiraceae</taxon>
        <taxon>Pseudoflavonifractor</taxon>
    </lineage>
</organism>
<protein>
    <recommendedName>
        <fullName evidence="4">YtxH domain-containing protein</fullName>
    </recommendedName>
</protein>
<keyword evidence="1" id="KW-0812">Transmembrane</keyword>
<dbReference type="Proteomes" id="UP000660021">
    <property type="component" value="Unassembled WGS sequence"/>
</dbReference>
<accession>A0ABR7HPQ2</accession>
<dbReference type="EMBL" id="JACOPR010000001">
    <property type="protein sequence ID" value="MBC5729508.1"/>
    <property type="molecule type" value="Genomic_DNA"/>
</dbReference>